<keyword evidence="2" id="KW-1185">Reference proteome</keyword>
<dbReference type="RefSeq" id="XP_012654102.1">
    <property type="nucleotide sequence ID" value="XM_012798648.1"/>
</dbReference>
<sequence length="146" mass="17402">MKQKSNSSQSQQQQQFNDLDLQQNILYGEYLQDKYSEKKNILIKITIYQNQAELFCCLVLNEKTNRQNLEILKEITKTQEANFFRFCIYLGQKLQDISLNAQNIDVINSNIYQCYNMMQHLKNFYNIYKNELNFKAETSSLQKIIS</sequence>
<dbReference type="GeneID" id="24441018"/>
<reference evidence="2" key="1">
    <citation type="journal article" date="2006" name="PLoS Biol.">
        <title>Macronuclear genome sequence of the ciliate Tetrahymena thermophila, a model eukaryote.</title>
        <authorList>
            <person name="Eisen J.A."/>
            <person name="Coyne R.S."/>
            <person name="Wu M."/>
            <person name="Wu D."/>
            <person name="Thiagarajan M."/>
            <person name="Wortman J.R."/>
            <person name="Badger J.H."/>
            <person name="Ren Q."/>
            <person name="Amedeo P."/>
            <person name="Jones K.M."/>
            <person name="Tallon L.J."/>
            <person name="Delcher A.L."/>
            <person name="Salzberg S.L."/>
            <person name="Silva J.C."/>
            <person name="Haas B.J."/>
            <person name="Majoros W.H."/>
            <person name="Farzad M."/>
            <person name="Carlton J.M."/>
            <person name="Smith R.K. Jr."/>
            <person name="Garg J."/>
            <person name="Pearlman R.E."/>
            <person name="Karrer K.M."/>
            <person name="Sun L."/>
            <person name="Manning G."/>
            <person name="Elde N.C."/>
            <person name="Turkewitz A.P."/>
            <person name="Asai D.J."/>
            <person name="Wilkes D.E."/>
            <person name="Wang Y."/>
            <person name="Cai H."/>
            <person name="Collins K."/>
            <person name="Stewart B.A."/>
            <person name="Lee S.R."/>
            <person name="Wilamowska K."/>
            <person name="Weinberg Z."/>
            <person name="Ruzzo W.L."/>
            <person name="Wloga D."/>
            <person name="Gaertig J."/>
            <person name="Frankel J."/>
            <person name="Tsao C.-C."/>
            <person name="Gorovsky M.A."/>
            <person name="Keeling P.J."/>
            <person name="Waller R.F."/>
            <person name="Patron N.J."/>
            <person name="Cherry J.M."/>
            <person name="Stover N.A."/>
            <person name="Krieger C.J."/>
            <person name="del Toro C."/>
            <person name="Ryder H.F."/>
            <person name="Williamson S.C."/>
            <person name="Barbeau R.A."/>
            <person name="Hamilton E.P."/>
            <person name="Orias E."/>
        </authorList>
    </citation>
    <scope>NUCLEOTIDE SEQUENCE [LARGE SCALE GENOMIC DNA]</scope>
    <source>
        <strain evidence="2">SB210</strain>
    </source>
</reference>
<organism evidence="1 2">
    <name type="scientific">Tetrahymena thermophila (strain SB210)</name>
    <dbReference type="NCBI Taxonomy" id="312017"/>
    <lineage>
        <taxon>Eukaryota</taxon>
        <taxon>Sar</taxon>
        <taxon>Alveolata</taxon>
        <taxon>Ciliophora</taxon>
        <taxon>Intramacronucleata</taxon>
        <taxon>Oligohymenophorea</taxon>
        <taxon>Hymenostomatida</taxon>
        <taxon>Tetrahymenina</taxon>
        <taxon>Tetrahymenidae</taxon>
        <taxon>Tetrahymena</taxon>
    </lineage>
</organism>
<evidence type="ECO:0000313" key="2">
    <source>
        <dbReference type="Proteomes" id="UP000009168"/>
    </source>
</evidence>
<gene>
    <name evidence="1" type="ORF">TTHERM_000894439</name>
</gene>
<proteinExistence type="predicted"/>
<accession>W7XIK7</accession>
<name>W7XIK7_TETTS</name>
<protein>
    <submittedName>
        <fullName evidence="1">Uncharacterized protein</fullName>
    </submittedName>
</protein>
<dbReference type="KEGG" id="tet:TTHERM_000894439"/>
<dbReference type="Proteomes" id="UP000009168">
    <property type="component" value="Unassembled WGS sequence"/>
</dbReference>
<dbReference type="InParanoid" id="W7XIK7"/>
<dbReference type="AlphaFoldDB" id="W7XIK7"/>
<dbReference type="EMBL" id="GG662629">
    <property type="protein sequence ID" value="EWS73369.1"/>
    <property type="molecule type" value="Genomic_DNA"/>
</dbReference>
<evidence type="ECO:0000313" key="1">
    <source>
        <dbReference type="EMBL" id="EWS73369.1"/>
    </source>
</evidence>